<dbReference type="SMART" id="SM00490">
    <property type="entry name" value="HELICc"/>
    <property type="match status" value="1"/>
</dbReference>
<dbReference type="CDD" id="cd18795">
    <property type="entry name" value="SF2_C_Ski2"/>
    <property type="match status" value="1"/>
</dbReference>
<comment type="caution">
    <text evidence="10">The sequence shown here is derived from an EMBL/GenBank/DDBJ whole genome shotgun (WGS) entry which is preliminary data.</text>
</comment>
<dbReference type="SUPFAM" id="SSF52540">
    <property type="entry name" value="P-loop containing nucleoside triphosphate hydrolases"/>
    <property type="match status" value="1"/>
</dbReference>
<dbReference type="GO" id="GO:0005524">
    <property type="term" value="F:ATP binding"/>
    <property type="evidence" value="ECO:0007669"/>
    <property type="project" value="UniProtKB-KW"/>
</dbReference>
<dbReference type="SMART" id="SM00487">
    <property type="entry name" value="DEXDc"/>
    <property type="match status" value="1"/>
</dbReference>
<evidence type="ECO:0000313" key="10">
    <source>
        <dbReference type="EMBL" id="OAG29346.1"/>
    </source>
</evidence>
<dbReference type="Proteomes" id="UP000185944">
    <property type="component" value="Unassembled WGS sequence"/>
</dbReference>
<feature type="domain" description="Helicase ATP-binding" evidence="8">
    <location>
        <begin position="83"/>
        <end position="239"/>
    </location>
</feature>
<dbReference type="GO" id="GO:0003724">
    <property type="term" value="F:RNA helicase activity"/>
    <property type="evidence" value="ECO:0007669"/>
    <property type="project" value="InterPro"/>
</dbReference>
<comment type="subcellular location">
    <subcellularLocation>
        <location evidence="1">Nucleus</location>
    </subcellularLocation>
</comment>
<accession>A0A177EC85</accession>
<dbReference type="InterPro" id="IPR016438">
    <property type="entry name" value="SKI2-like"/>
</dbReference>
<dbReference type="GeneID" id="93647769"/>
<evidence type="ECO:0000259" key="9">
    <source>
        <dbReference type="PROSITE" id="PS51194"/>
    </source>
</evidence>
<evidence type="ECO:0000259" key="8">
    <source>
        <dbReference type="PROSITE" id="PS51192"/>
    </source>
</evidence>
<evidence type="ECO:0000256" key="5">
    <source>
        <dbReference type="ARBA" id="ARBA00022806"/>
    </source>
</evidence>
<evidence type="ECO:0000313" key="11">
    <source>
        <dbReference type="Proteomes" id="UP000185944"/>
    </source>
</evidence>
<name>A0A177EC85_9MICR</name>
<keyword evidence="4" id="KW-0378">Hydrolase</keyword>
<evidence type="ECO:0000256" key="1">
    <source>
        <dbReference type="ARBA" id="ARBA00004123"/>
    </source>
</evidence>
<dbReference type="InterPro" id="IPR011545">
    <property type="entry name" value="DEAD/DEAH_box_helicase_dom"/>
</dbReference>
<feature type="domain" description="Helicase C-terminal" evidence="9">
    <location>
        <begin position="353"/>
        <end position="527"/>
    </location>
</feature>
<dbReference type="GO" id="GO:0003723">
    <property type="term" value="F:RNA binding"/>
    <property type="evidence" value="ECO:0007669"/>
    <property type="project" value="InterPro"/>
</dbReference>
<dbReference type="InterPro" id="IPR012961">
    <property type="entry name" value="Ski2/MTR4_C"/>
</dbReference>
<dbReference type="GO" id="GO:0016787">
    <property type="term" value="F:hydrolase activity"/>
    <property type="evidence" value="ECO:0007669"/>
    <property type="project" value="UniProtKB-KW"/>
</dbReference>
<dbReference type="Pfam" id="PF08148">
    <property type="entry name" value="DSHCT"/>
    <property type="match status" value="1"/>
</dbReference>
<dbReference type="PANTHER" id="PTHR12131">
    <property type="entry name" value="ATP-DEPENDENT RNA AND DNA HELICASE"/>
    <property type="match status" value="1"/>
</dbReference>
<dbReference type="GO" id="GO:0071030">
    <property type="term" value="P:nuclear mRNA surveillance of spliceosomal pre-mRNA splicing"/>
    <property type="evidence" value="ECO:0007669"/>
    <property type="project" value="EnsemblFungi"/>
</dbReference>
<sequence length="976" mass="110428">MKSSLLSEQLSVPSLDDIERAVNASEDNAEEVDSFVESNDNKNLVRHTCIIPPAFAYAPLSETKTPVRCTYPFQLDRFQELALKCLERDESVLVSAHTSAGKTLIAEYAIHLSILKKQRVIYTSPIKALSNQKYRELNEKFGDVGLMTGDVTLNPDSTCLVMTTEILRNMIYRGTEVLRETHFVVFDEVHYMRDRERGVVWEETIILLPSTTRFIFLSATIPNAEEFARWIVSIHKQPCHVIYTEKRPTPLEHYIYSNLPESPSYLRPNSTSLVDISDRVSLVVDKDGEFQSKGFKKLQSSLAGAQVQKRQRQRQREKINVVDILRILQSTNNIPTIVFSFRRKECEDYGLTALREFDFNTEEEKELVDTIFTNALNSLRDEDRSLPQITSIIDMLKRGIGIHHSGLLPIIKEIIEILFQENLLKVLFATETFSIGLNMPAKSVVFTSIKKFDGLGTRFVTSGEYIQMSGRAGRRGRDTIGNVILALESSAKIEEKEIRNVLHGPSNSLDSAFRLSYNTILNLLRLDGMDEEYIIKHSFLQFRQELKGRKLVDSIKGLLALYSTTSKKIAEIDQTRANLIKISKLFALKMQIVQAPLLLHPDGIPGAFLTPGRIVVIQAPALLADTTTPAAIEYPDVSGPVNYQQVVVTEVREKSPTPKNLKAIFEDGTEKEIPTSCIIKVSKSKIESGSKTMHKHTQEYFRTVKKRKLLPAPEPEPLSFYTPKDLGSSNAVGDNLIRIEERISETETNEEEKTLLNLLSLQAATSAQITMLNDHKKKTELIMIEEYKSKKKILHALSYITDNEVLMKGKVASEISSGDELLLTEMLFNNELSALSPGRICSLLSCIVFDEKTDRLSLTPESETAYKILQTTAQRLSSEFKRLDSTFTESEYLEKFSPNLMDVVYTWTEGHSFGDICKTTDVFEGSIIRCFRRLEEVLKEMSRASKVIGNVEMENKFSAAISLVKRDIVFANSLYL</sequence>
<keyword evidence="5 10" id="KW-0347">Helicase</keyword>
<evidence type="ECO:0000256" key="2">
    <source>
        <dbReference type="ARBA" id="ARBA00010140"/>
    </source>
</evidence>
<evidence type="ECO:0000256" key="3">
    <source>
        <dbReference type="ARBA" id="ARBA00022741"/>
    </source>
</evidence>
<dbReference type="InterPro" id="IPR050699">
    <property type="entry name" value="RNA-DNA_Helicase"/>
</dbReference>
<protein>
    <submittedName>
        <fullName evidence="10">ATP-dependent RNA helicase DOB1</fullName>
    </submittedName>
</protein>
<evidence type="ECO:0000256" key="7">
    <source>
        <dbReference type="ARBA" id="ARBA00023242"/>
    </source>
</evidence>
<dbReference type="InterPro" id="IPR027417">
    <property type="entry name" value="P-loop_NTPase"/>
</dbReference>
<dbReference type="GO" id="GO:1902794">
    <property type="term" value="P:siRNA-independent facultative heterochromatin formation"/>
    <property type="evidence" value="ECO:0007669"/>
    <property type="project" value="EnsemblFungi"/>
</dbReference>
<evidence type="ECO:0000256" key="4">
    <source>
        <dbReference type="ARBA" id="ARBA00022801"/>
    </source>
</evidence>
<organism evidence="10 11">
    <name type="scientific">Nematocida displodere</name>
    <dbReference type="NCBI Taxonomy" id="1805483"/>
    <lineage>
        <taxon>Eukaryota</taxon>
        <taxon>Fungi</taxon>
        <taxon>Fungi incertae sedis</taxon>
        <taxon>Microsporidia</taxon>
        <taxon>Nematocida</taxon>
    </lineage>
</organism>
<dbReference type="Gene3D" id="3.40.50.300">
    <property type="entry name" value="P-loop containing nucleotide triphosphate hydrolases"/>
    <property type="match status" value="2"/>
</dbReference>
<dbReference type="PIRSF" id="PIRSF005198">
    <property type="entry name" value="Antiviral_helicase_SKI2"/>
    <property type="match status" value="1"/>
</dbReference>
<proteinExistence type="inferred from homology"/>
<dbReference type="PROSITE" id="PS51192">
    <property type="entry name" value="HELICASE_ATP_BIND_1"/>
    <property type="match status" value="1"/>
</dbReference>
<gene>
    <name evidence="10" type="ORF">NEDG_01419</name>
</gene>
<evidence type="ECO:0000256" key="6">
    <source>
        <dbReference type="ARBA" id="ARBA00022840"/>
    </source>
</evidence>
<dbReference type="OrthoDB" id="64767at2759"/>
<dbReference type="GO" id="GO:1990342">
    <property type="term" value="C:heterochromatin island"/>
    <property type="evidence" value="ECO:0007669"/>
    <property type="project" value="EnsemblFungi"/>
</dbReference>
<keyword evidence="7" id="KW-0539">Nucleus</keyword>
<dbReference type="EMBL" id="LTDL01000041">
    <property type="protein sequence ID" value="OAG29346.1"/>
    <property type="molecule type" value="Genomic_DNA"/>
</dbReference>
<dbReference type="AlphaFoldDB" id="A0A177EC85"/>
<dbReference type="InterPro" id="IPR014001">
    <property type="entry name" value="Helicase_ATP-bd"/>
</dbReference>
<dbReference type="Pfam" id="PF00270">
    <property type="entry name" value="DEAD"/>
    <property type="match status" value="1"/>
</dbReference>
<dbReference type="InterPro" id="IPR001650">
    <property type="entry name" value="Helicase_C-like"/>
</dbReference>
<dbReference type="Gene3D" id="1.10.3380.30">
    <property type="match status" value="1"/>
</dbReference>
<dbReference type="GO" id="GO:0016604">
    <property type="term" value="C:nuclear body"/>
    <property type="evidence" value="ECO:0007669"/>
    <property type="project" value="EnsemblFungi"/>
</dbReference>
<dbReference type="SMART" id="SM01142">
    <property type="entry name" value="DSHCT"/>
    <property type="match status" value="1"/>
</dbReference>
<dbReference type="Pfam" id="PF00271">
    <property type="entry name" value="Helicase_C"/>
    <property type="match status" value="1"/>
</dbReference>
<dbReference type="GO" id="GO:0043144">
    <property type="term" value="P:sno(s)RNA processing"/>
    <property type="evidence" value="ECO:0007669"/>
    <property type="project" value="EnsemblFungi"/>
</dbReference>
<reference evidence="10 11" key="1">
    <citation type="submission" date="2016-02" db="EMBL/GenBank/DDBJ databases">
        <title>Discovery of a natural microsporidian pathogen with a broad tissue tropism in Caenorhabditis elegans.</title>
        <authorList>
            <person name="Luallen R.J."/>
            <person name="Reinke A.W."/>
            <person name="Tong L."/>
            <person name="Botts M.R."/>
            <person name="Felix M.-A."/>
            <person name="Troemel E.R."/>
        </authorList>
    </citation>
    <scope>NUCLEOTIDE SEQUENCE [LARGE SCALE GENOMIC DNA]</scope>
    <source>
        <strain evidence="10 11">JUm2807</strain>
    </source>
</reference>
<dbReference type="GO" id="GO:1990477">
    <property type="term" value="C:MTREC complex"/>
    <property type="evidence" value="ECO:0007669"/>
    <property type="project" value="EnsemblFungi"/>
</dbReference>
<dbReference type="GO" id="GO:0033621">
    <property type="term" value="P:nuclear mRNA surveillance of meiosis-specific transcripts"/>
    <property type="evidence" value="ECO:0007669"/>
    <property type="project" value="EnsemblFungi"/>
</dbReference>
<dbReference type="GO" id="GO:0000460">
    <property type="term" value="P:maturation of 5.8S rRNA"/>
    <property type="evidence" value="ECO:0007669"/>
    <property type="project" value="TreeGrafter"/>
</dbReference>
<dbReference type="PROSITE" id="PS51194">
    <property type="entry name" value="HELICASE_CTER"/>
    <property type="match status" value="1"/>
</dbReference>
<dbReference type="VEuPathDB" id="MicrosporidiaDB:NEDG_01419"/>
<comment type="similarity">
    <text evidence="2">Belongs to the helicase family. SKI2 subfamily.</text>
</comment>
<dbReference type="RefSeq" id="XP_067544025.1">
    <property type="nucleotide sequence ID" value="XM_067688837.1"/>
</dbReference>
<dbReference type="STRING" id="1805483.A0A177EC85"/>
<keyword evidence="3" id="KW-0547">Nucleotide-binding</keyword>
<dbReference type="PANTHER" id="PTHR12131:SF7">
    <property type="entry name" value="EXOSOME RNA HELICASE MTR4"/>
    <property type="match status" value="1"/>
</dbReference>
<keyword evidence="11" id="KW-1185">Reference proteome</keyword>
<dbReference type="FunFam" id="3.40.50.300:FF:000083">
    <property type="entry name" value="ATP-dependent RNA helicase DOB1"/>
    <property type="match status" value="1"/>
</dbReference>
<keyword evidence="6" id="KW-0067">ATP-binding</keyword>